<comment type="caution">
    <text evidence="4">The sequence shown here is derived from an EMBL/GenBank/DDBJ whole genome shotgun (WGS) entry which is preliminary data.</text>
</comment>
<feature type="transmembrane region" description="Helical" evidence="2">
    <location>
        <begin position="144"/>
        <end position="164"/>
    </location>
</feature>
<dbReference type="PANTHER" id="PTHR23028">
    <property type="entry name" value="ACETYLTRANSFERASE"/>
    <property type="match status" value="1"/>
</dbReference>
<dbReference type="PANTHER" id="PTHR23028:SF53">
    <property type="entry name" value="ACYL_TRANSF_3 DOMAIN-CONTAINING PROTEIN"/>
    <property type="match status" value="1"/>
</dbReference>
<proteinExistence type="predicted"/>
<gene>
    <name evidence="4" type="ORF">BG844_17845</name>
</gene>
<dbReference type="GO" id="GO:0016020">
    <property type="term" value="C:membrane"/>
    <property type="evidence" value="ECO:0007669"/>
    <property type="project" value="TreeGrafter"/>
</dbReference>
<keyword evidence="2" id="KW-0472">Membrane</keyword>
<dbReference type="InterPro" id="IPR002656">
    <property type="entry name" value="Acyl_transf_3_dom"/>
</dbReference>
<dbReference type="InterPro" id="IPR050879">
    <property type="entry name" value="Acyltransferase_3"/>
</dbReference>
<evidence type="ECO:0000313" key="5">
    <source>
        <dbReference type="Proteomes" id="UP000182486"/>
    </source>
</evidence>
<dbReference type="GO" id="GO:0009103">
    <property type="term" value="P:lipopolysaccharide biosynthetic process"/>
    <property type="evidence" value="ECO:0007669"/>
    <property type="project" value="TreeGrafter"/>
</dbReference>
<accession>A0A1K0FJF0</accession>
<feature type="transmembrane region" description="Helical" evidence="2">
    <location>
        <begin position="208"/>
        <end position="227"/>
    </location>
</feature>
<keyword evidence="2" id="KW-1133">Transmembrane helix</keyword>
<evidence type="ECO:0000256" key="2">
    <source>
        <dbReference type="SAM" id="Phobius"/>
    </source>
</evidence>
<keyword evidence="4" id="KW-0012">Acyltransferase</keyword>
<feature type="transmembrane region" description="Helical" evidence="2">
    <location>
        <begin position="346"/>
        <end position="366"/>
    </location>
</feature>
<evidence type="ECO:0000256" key="1">
    <source>
        <dbReference type="SAM" id="MobiDB-lite"/>
    </source>
</evidence>
<name>A0A1K0FJF0_9ACTN</name>
<feature type="transmembrane region" description="Helical" evidence="2">
    <location>
        <begin position="239"/>
        <end position="257"/>
    </location>
</feature>
<keyword evidence="2" id="KW-0812">Transmembrane</keyword>
<keyword evidence="5" id="KW-1185">Reference proteome</keyword>
<feature type="transmembrane region" description="Helical" evidence="2">
    <location>
        <begin position="277"/>
        <end position="296"/>
    </location>
</feature>
<feature type="region of interest" description="Disordered" evidence="1">
    <location>
        <begin position="373"/>
        <end position="399"/>
    </location>
</feature>
<sequence>MSAPISTATLHRVPALDAVRVIGALAVVGHHVGFATGVNTGGGPWGGWFARMDAGVAVFFVLSGFLLYRPWAHAQASGKPRPGTGRYLWRRAMRVLPAYWVTVAVCLLVLPRNDDATPADWIRHVTLTQIYGPDHLQHGLSQTWSLATEVAFYALLPLLAALLVSGRKPTGRPWPIIAGGFLITGTWVVLIGAGVLSGSLHTMWLPAYGLWFGSGMALAAVHVALRHGHRPRWRFLDEIGAAPLACWVSALAVYAIATTPIAGPRDLAEPTATEFGLKLLLYSLLAILIMVPLAFGPHTRTKEILGSGVARWLGTVSYGLFLWHPFVLEELYAVTGRPEFTGPLLSTYLITVGGGLTLAALSYYLVEKPAQRLSHRWPGPPRARTTESQSVTVEPSAAS</sequence>
<organism evidence="4 5">
    <name type="scientific">Couchioplanes caeruleus subsp. caeruleus</name>
    <dbReference type="NCBI Taxonomy" id="56427"/>
    <lineage>
        <taxon>Bacteria</taxon>
        <taxon>Bacillati</taxon>
        <taxon>Actinomycetota</taxon>
        <taxon>Actinomycetes</taxon>
        <taxon>Micromonosporales</taxon>
        <taxon>Micromonosporaceae</taxon>
        <taxon>Couchioplanes</taxon>
    </lineage>
</organism>
<protein>
    <submittedName>
        <fullName evidence="4">Acyltransferase</fullName>
    </submittedName>
</protein>
<evidence type="ECO:0000259" key="3">
    <source>
        <dbReference type="Pfam" id="PF01757"/>
    </source>
</evidence>
<feature type="transmembrane region" description="Helical" evidence="2">
    <location>
        <begin position="54"/>
        <end position="71"/>
    </location>
</feature>
<feature type="transmembrane region" description="Helical" evidence="2">
    <location>
        <begin position="92"/>
        <end position="110"/>
    </location>
</feature>
<feature type="transmembrane region" description="Helical" evidence="2">
    <location>
        <begin position="176"/>
        <end position="196"/>
    </location>
</feature>
<dbReference type="EMBL" id="MEIA01000184">
    <property type="protein sequence ID" value="OJF12953.1"/>
    <property type="molecule type" value="Genomic_DNA"/>
</dbReference>
<evidence type="ECO:0000313" key="4">
    <source>
        <dbReference type="EMBL" id="OJF12953.1"/>
    </source>
</evidence>
<feature type="compositionally biased region" description="Polar residues" evidence="1">
    <location>
        <begin position="386"/>
        <end position="399"/>
    </location>
</feature>
<dbReference type="Proteomes" id="UP000182486">
    <property type="component" value="Unassembled WGS sequence"/>
</dbReference>
<feature type="domain" description="Acyltransferase 3" evidence="3">
    <location>
        <begin position="14"/>
        <end position="361"/>
    </location>
</feature>
<feature type="transmembrane region" description="Helical" evidence="2">
    <location>
        <begin position="308"/>
        <end position="326"/>
    </location>
</feature>
<dbReference type="RefSeq" id="WP_071806469.1">
    <property type="nucleotide sequence ID" value="NZ_MEIA01000184.1"/>
</dbReference>
<keyword evidence="4" id="KW-0808">Transferase</keyword>
<dbReference type="GO" id="GO:0016747">
    <property type="term" value="F:acyltransferase activity, transferring groups other than amino-acyl groups"/>
    <property type="evidence" value="ECO:0007669"/>
    <property type="project" value="InterPro"/>
</dbReference>
<dbReference type="Pfam" id="PF01757">
    <property type="entry name" value="Acyl_transf_3"/>
    <property type="match status" value="1"/>
</dbReference>
<reference evidence="4 5" key="1">
    <citation type="submission" date="2016-09" db="EMBL/GenBank/DDBJ databases">
        <title>Couchioplanes caeruleus draft genome sequence.</title>
        <authorList>
            <person name="Sheehan J."/>
            <person name="Caffrey P."/>
        </authorList>
    </citation>
    <scope>NUCLEOTIDE SEQUENCE [LARGE SCALE GENOMIC DNA]</scope>
    <source>
        <strain evidence="4 5">DSM 43634</strain>
    </source>
</reference>
<dbReference type="AlphaFoldDB" id="A0A1K0FJF0"/>